<organism evidence="16 17">
    <name type="scientific">Actinomycetospora cinnamomea</name>
    <dbReference type="NCBI Taxonomy" id="663609"/>
    <lineage>
        <taxon>Bacteria</taxon>
        <taxon>Bacillati</taxon>
        <taxon>Actinomycetota</taxon>
        <taxon>Actinomycetes</taxon>
        <taxon>Pseudonocardiales</taxon>
        <taxon>Pseudonocardiaceae</taxon>
        <taxon>Actinomycetospora</taxon>
    </lineage>
</organism>
<keyword evidence="5" id="KW-0949">S-adenosyl-L-methionine</keyword>
<dbReference type="PANTHER" id="PTHR43646">
    <property type="entry name" value="GLYCOSYLTRANSFERASE"/>
    <property type="match status" value="1"/>
</dbReference>
<evidence type="ECO:0000256" key="9">
    <source>
        <dbReference type="ARBA" id="ARBA00023136"/>
    </source>
</evidence>
<evidence type="ECO:0000256" key="2">
    <source>
        <dbReference type="ARBA" id="ARBA00022475"/>
    </source>
</evidence>
<dbReference type="SFLD" id="SFLDS00029">
    <property type="entry name" value="Radical_SAM"/>
    <property type="match status" value="1"/>
</dbReference>
<dbReference type="InterPro" id="IPR013785">
    <property type="entry name" value="Aldolase_TIM"/>
</dbReference>
<evidence type="ECO:0000256" key="1">
    <source>
        <dbReference type="ARBA" id="ARBA00004236"/>
    </source>
</evidence>
<reference evidence="16 17" key="1">
    <citation type="submission" date="2018-04" db="EMBL/GenBank/DDBJ databases">
        <title>Genomic Encyclopedia of Type Strains, Phase IV (KMG-IV): sequencing the most valuable type-strain genomes for metagenomic binning, comparative biology and taxonomic classification.</title>
        <authorList>
            <person name="Goeker M."/>
        </authorList>
    </citation>
    <scope>NUCLEOTIDE SEQUENCE [LARGE SCALE GENOMIC DNA]</scope>
    <source>
        <strain evidence="16 17">DSM 45771</strain>
    </source>
</reference>
<comment type="function">
    <text evidence="10">Catalyzes the glycosylation of 4,4'-diaponeurosporenoate, i.e. the esterification of glucose at the C1'' position with the carboxyl group of 4,4'-diaponeurosporenic acid, to form glycosyl-4,4'-diaponeurosporenoate. This is a step in the biosynthesis of staphyloxanthin, an orange pigment present in most staphylococci strains.</text>
</comment>
<dbReference type="InterPro" id="IPR001173">
    <property type="entry name" value="Glyco_trans_2-like"/>
</dbReference>
<feature type="domain" description="Glycosyltransferase 2-like" evidence="14">
    <location>
        <begin position="7"/>
        <end position="124"/>
    </location>
</feature>
<evidence type="ECO:0000256" key="6">
    <source>
        <dbReference type="ARBA" id="ARBA00022723"/>
    </source>
</evidence>
<evidence type="ECO:0000256" key="12">
    <source>
        <dbReference type="ARBA" id="ARBA00038120"/>
    </source>
</evidence>
<dbReference type="AlphaFoldDB" id="A0A2U1FRA5"/>
<dbReference type="Pfam" id="PF04055">
    <property type="entry name" value="Radical_SAM"/>
    <property type="match status" value="1"/>
</dbReference>
<dbReference type="Gene3D" id="3.90.550.10">
    <property type="entry name" value="Spore Coat Polysaccharide Biosynthesis Protein SpsA, Chain A"/>
    <property type="match status" value="1"/>
</dbReference>
<dbReference type="GO" id="GO:0051536">
    <property type="term" value="F:iron-sulfur cluster binding"/>
    <property type="evidence" value="ECO:0007669"/>
    <property type="project" value="UniProtKB-KW"/>
</dbReference>
<keyword evidence="4 16" id="KW-0808">Transferase</keyword>
<gene>
    <name evidence="16" type="ORF">C8D89_101570</name>
</gene>
<keyword evidence="8" id="KW-0411">Iron-sulfur</keyword>
<keyword evidence="9" id="KW-0472">Membrane</keyword>
<evidence type="ECO:0000256" key="11">
    <source>
        <dbReference type="ARBA" id="ARBA00037904"/>
    </source>
</evidence>
<feature type="domain" description="Radical SAM core" evidence="15">
    <location>
        <begin position="286"/>
        <end position="459"/>
    </location>
</feature>
<dbReference type="SUPFAM" id="SSF102114">
    <property type="entry name" value="Radical SAM enzymes"/>
    <property type="match status" value="1"/>
</dbReference>
<evidence type="ECO:0000256" key="5">
    <source>
        <dbReference type="ARBA" id="ARBA00022691"/>
    </source>
</evidence>
<evidence type="ECO:0000313" key="17">
    <source>
        <dbReference type="Proteomes" id="UP000245639"/>
    </source>
</evidence>
<evidence type="ECO:0000256" key="4">
    <source>
        <dbReference type="ARBA" id="ARBA00022679"/>
    </source>
</evidence>
<dbReference type="InterPro" id="IPR026461">
    <property type="entry name" value="Trfase_2_rSAM/seldom_assoc"/>
</dbReference>
<sequence>MTPVRVSIVVPVLDEQERVAGLLEHLRTHFAGCEIVVADGGSTDHTLDLVARAAPRATVVHAPTGRGRQGDAGAAAATGDVLWFVHADTRPDPASLAAMAAALADPRVVGGGFRLRFDRGGPALRWLEWTSNVRARRLGWVFGDQAMFVRRRHFDAVGGFGGLVLMEDLELSRRLHGRGRVVVLDPPCVASARRFDEHGTVRMIVRMQWCKLLYFRGVPPEEIRRRYTAPRREGRLRALRRRLRPVDPAFADALARRWAELPDGARTPGQVLGRHAVGCEGTHGVFPRCDLACTPCYHSRDANRVRVDGPHTLAQVEAQMALLHRERGPVAHAQLIGGEVTLLDPDDHAAALEIMRRHGREPMSMTHGDVDPDHLRRLALGPDGRRRFRRLSFAVHVDSLMYGRRGIPRPPDERSLTPYRRRFVEAMAALRRHGVRSFVAHTMTVTPANLDQVPDVVRDCLPLGFGMLSFQPAAFVGDERRWREDYRDHDADAVWARIESGAGTRLDPTLFQHGDVRCNRVAYGVRLGDRWFPLLDGDDPRDLAVRDAFFRHLGAVTFTGVPPALLAVRLARVVARHPSVVAVAAGWLARTVRRVGPRRVLRHRPRPLTFVMHSFMDAADVAPAWALTRRGETADDPRVRATQERLAACHYAMAHPEDGTIVPACVQHAVLDPAENAALRRLLPLSERDR</sequence>
<accession>A0A2U1FRA5</accession>
<evidence type="ECO:0000259" key="15">
    <source>
        <dbReference type="Pfam" id="PF04055"/>
    </source>
</evidence>
<dbReference type="GO" id="GO:0005886">
    <property type="term" value="C:plasma membrane"/>
    <property type="evidence" value="ECO:0007669"/>
    <property type="project" value="UniProtKB-SubCell"/>
</dbReference>
<dbReference type="CDD" id="cd02522">
    <property type="entry name" value="GT_2_like_a"/>
    <property type="match status" value="1"/>
</dbReference>
<dbReference type="Pfam" id="PF00535">
    <property type="entry name" value="Glycos_transf_2"/>
    <property type="match status" value="1"/>
</dbReference>
<evidence type="ECO:0000256" key="13">
    <source>
        <dbReference type="ARBA" id="ARBA00040345"/>
    </source>
</evidence>
<keyword evidence="3" id="KW-0328">Glycosyltransferase</keyword>
<dbReference type="Gene3D" id="3.20.20.70">
    <property type="entry name" value="Aldolase class I"/>
    <property type="match status" value="1"/>
</dbReference>
<dbReference type="PANTHER" id="PTHR43646:SF2">
    <property type="entry name" value="GLYCOSYLTRANSFERASE 2-LIKE DOMAIN-CONTAINING PROTEIN"/>
    <property type="match status" value="1"/>
</dbReference>
<proteinExistence type="inferred from homology"/>
<keyword evidence="7" id="KW-0408">Iron</keyword>
<dbReference type="InterPro" id="IPR007197">
    <property type="entry name" value="rSAM"/>
</dbReference>
<dbReference type="GO" id="GO:0016757">
    <property type="term" value="F:glycosyltransferase activity"/>
    <property type="evidence" value="ECO:0007669"/>
    <property type="project" value="UniProtKB-KW"/>
</dbReference>
<comment type="similarity">
    <text evidence="12">Belongs to the glycosyltransferase 2 family. CrtQ subfamily.</text>
</comment>
<dbReference type="InterPro" id="IPR058240">
    <property type="entry name" value="rSAM_sf"/>
</dbReference>
<evidence type="ECO:0000256" key="3">
    <source>
        <dbReference type="ARBA" id="ARBA00022676"/>
    </source>
</evidence>
<keyword evidence="6" id="KW-0479">Metal-binding</keyword>
<evidence type="ECO:0000313" key="16">
    <source>
        <dbReference type="EMBL" id="PVZ14703.1"/>
    </source>
</evidence>
<keyword evidence="2" id="KW-1003">Cell membrane</keyword>
<protein>
    <recommendedName>
        <fullName evidence="13">4,4'-diaponeurosporenoate glycosyltransferase</fullName>
    </recommendedName>
</protein>
<dbReference type="GO" id="GO:0046872">
    <property type="term" value="F:metal ion binding"/>
    <property type="evidence" value="ECO:0007669"/>
    <property type="project" value="UniProtKB-KW"/>
</dbReference>
<name>A0A2U1FRA5_9PSEU</name>
<keyword evidence="17" id="KW-1185">Reference proteome</keyword>
<comment type="caution">
    <text evidence="16">The sequence shown here is derived from an EMBL/GenBank/DDBJ whole genome shotgun (WGS) entry which is preliminary data.</text>
</comment>
<dbReference type="Proteomes" id="UP000245639">
    <property type="component" value="Unassembled WGS sequence"/>
</dbReference>
<dbReference type="RefSeq" id="WP_165825517.1">
    <property type="nucleotide sequence ID" value="NZ_QEKW01000001.1"/>
</dbReference>
<evidence type="ECO:0000259" key="14">
    <source>
        <dbReference type="Pfam" id="PF00535"/>
    </source>
</evidence>
<comment type="pathway">
    <text evidence="11">Carotenoid biosynthesis; staphyloxanthin biosynthesis; staphyloxanthin from farnesyl diphosphate: step 4/5.</text>
</comment>
<dbReference type="EMBL" id="QEKW01000001">
    <property type="protein sequence ID" value="PVZ14703.1"/>
    <property type="molecule type" value="Genomic_DNA"/>
</dbReference>
<evidence type="ECO:0000256" key="10">
    <source>
        <dbReference type="ARBA" id="ARBA00037281"/>
    </source>
</evidence>
<comment type="subcellular location">
    <subcellularLocation>
        <location evidence="1">Cell membrane</location>
    </subcellularLocation>
</comment>
<evidence type="ECO:0000256" key="8">
    <source>
        <dbReference type="ARBA" id="ARBA00023014"/>
    </source>
</evidence>
<dbReference type="SUPFAM" id="SSF53448">
    <property type="entry name" value="Nucleotide-diphospho-sugar transferases"/>
    <property type="match status" value="1"/>
</dbReference>
<dbReference type="NCBIfam" id="TIGR04283">
    <property type="entry name" value="glyco_like_mftF"/>
    <property type="match status" value="1"/>
</dbReference>
<evidence type="ECO:0000256" key="7">
    <source>
        <dbReference type="ARBA" id="ARBA00023004"/>
    </source>
</evidence>
<dbReference type="InterPro" id="IPR029044">
    <property type="entry name" value="Nucleotide-diphossugar_trans"/>
</dbReference>